<dbReference type="EMBL" id="JBIAMX010000013">
    <property type="protein sequence ID" value="MFF0545332.1"/>
    <property type="molecule type" value="Genomic_DNA"/>
</dbReference>
<organism evidence="2 3">
    <name type="scientific">Nocardia thailandica</name>
    <dbReference type="NCBI Taxonomy" id="257275"/>
    <lineage>
        <taxon>Bacteria</taxon>
        <taxon>Bacillati</taxon>
        <taxon>Actinomycetota</taxon>
        <taxon>Actinomycetes</taxon>
        <taxon>Mycobacteriales</taxon>
        <taxon>Nocardiaceae</taxon>
        <taxon>Nocardia</taxon>
    </lineage>
</organism>
<dbReference type="Proteomes" id="UP001601444">
    <property type="component" value="Unassembled WGS sequence"/>
</dbReference>
<evidence type="ECO:0000259" key="1">
    <source>
        <dbReference type="Pfam" id="PF13020"/>
    </source>
</evidence>
<reference evidence="2 3" key="1">
    <citation type="submission" date="2024-10" db="EMBL/GenBank/DDBJ databases">
        <title>The Natural Products Discovery Center: Release of the First 8490 Sequenced Strains for Exploring Actinobacteria Biosynthetic Diversity.</title>
        <authorList>
            <person name="Kalkreuter E."/>
            <person name="Kautsar S.A."/>
            <person name="Yang D."/>
            <person name="Bader C.D."/>
            <person name="Teijaro C.N."/>
            <person name="Fluegel L."/>
            <person name="Davis C.M."/>
            <person name="Simpson J.R."/>
            <person name="Lauterbach L."/>
            <person name="Steele A.D."/>
            <person name="Gui C."/>
            <person name="Meng S."/>
            <person name="Li G."/>
            <person name="Viehrig K."/>
            <person name="Ye F."/>
            <person name="Su P."/>
            <person name="Kiefer A.F."/>
            <person name="Nichols A."/>
            <person name="Cepeda A.J."/>
            <person name="Yan W."/>
            <person name="Fan B."/>
            <person name="Jiang Y."/>
            <person name="Adhikari A."/>
            <person name="Zheng C.-J."/>
            <person name="Schuster L."/>
            <person name="Cowan T.M."/>
            <person name="Smanski M.J."/>
            <person name="Chevrette M.G."/>
            <person name="De Carvalho L.P.S."/>
            <person name="Shen B."/>
        </authorList>
    </citation>
    <scope>NUCLEOTIDE SEQUENCE [LARGE SCALE GENOMIC DNA]</scope>
    <source>
        <strain evidence="2 3">NPDC004045</strain>
    </source>
</reference>
<keyword evidence="3" id="KW-1185">Reference proteome</keyword>
<dbReference type="Pfam" id="PF13020">
    <property type="entry name" value="NOV_C"/>
    <property type="match status" value="1"/>
</dbReference>
<dbReference type="RefSeq" id="WP_387701777.1">
    <property type="nucleotide sequence ID" value="NZ_JBIAMX010000013.1"/>
</dbReference>
<gene>
    <name evidence="2" type="ORF">ACFYTF_21095</name>
</gene>
<proteinExistence type="predicted"/>
<name>A0ABW6PSD5_9NOCA</name>
<dbReference type="InterPro" id="IPR024975">
    <property type="entry name" value="NOV_C"/>
</dbReference>
<protein>
    <submittedName>
        <fullName evidence="2">Protein NO VEIN domain-containing protein</fullName>
    </submittedName>
</protein>
<comment type="caution">
    <text evidence="2">The sequence shown here is derived from an EMBL/GenBank/DDBJ whole genome shotgun (WGS) entry which is preliminary data.</text>
</comment>
<feature type="domain" description="Protein NO VEIN C-terminal" evidence="1">
    <location>
        <begin position="139"/>
        <end position="216"/>
    </location>
</feature>
<evidence type="ECO:0000313" key="2">
    <source>
        <dbReference type="EMBL" id="MFF0545332.1"/>
    </source>
</evidence>
<accession>A0ABW6PSD5</accession>
<evidence type="ECO:0000313" key="3">
    <source>
        <dbReference type="Proteomes" id="UP001601444"/>
    </source>
</evidence>
<sequence>MPVLPEAILLGAVRWLELLLHSDRNRARTILVSARRYADLTPTQYDSAYAWLSAMRLLDSPIRVEEIAVRVFEAAVLHSNALWIRDADTLIQTPDELPADVHGIAELLGLTENQAFHQVQNVWGKVDLDERKRVGDAGEFVLIELLAEAAGEHEIDHVAQRADGFGFDIAFRSPRETRNFEVKTTLRRGRTVFYLSRNEFRTMRSDPDWHLILVRLDRELQPVEIGSVRREWISHNVPADRTSRGQWESCRLCIPDDEIVPGVPVEVALKEGSAGRLLLGQ</sequence>